<organism evidence="9 10">
    <name type="scientific">Hazenella coriacea</name>
    <dbReference type="NCBI Taxonomy" id="1179467"/>
    <lineage>
        <taxon>Bacteria</taxon>
        <taxon>Bacillati</taxon>
        <taxon>Bacillota</taxon>
        <taxon>Bacilli</taxon>
        <taxon>Bacillales</taxon>
        <taxon>Thermoactinomycetaceae</taxon>
        <taxon>Hazenella</taxon>
    </lineage>
</organism>
<dbReference type="OrthoDB" id="9768303at2"/>
<sequence length="308" mass="37248">MMHTKPYPEWSWSQSRQNMFESCRRKYYYHYYAAHLGWQNDQPYEVQKIYRLKQLKNLHLVLGDLIHRIAEMYIQHWRKHQKRYTASDLTHRIRNLLNQAYIESGNSNQWWESPTQRTMLHEIYYYQRLSPEQIKSIKEKIPICVTHLLNSQSLHEMTHHPHCEWIEVEQLNNFTYLDTKIYVKLDTLYRLGDKWIIVDWKTGKEEKEKHNEQLALYALYVHQRYQVPLDQIHIRVENLWTGTCTHHAINEQTKSSISEQLDTKIQQMKSSLTDAKQNIPLPIESFSPTKDVDTCHFCNFREVCQPKS</sequence>
<keyword evidence="2" id="KW-0227">DNA damage</keyword>
<evidence type="ECO:0000256" key="4">
    <source>
        <dbReference type="ARBA" id="ARBA00022806"/>
    </source>
</evidence>
<evidence type="ECO:0000256" key="1">
    <source>
        <dbReference type="ARBA" id="ARBA00022741"/>
    </source>
</evidence>
<keyword evidence="10" id="KW-1185">Reference proteome</keyword>
<dbReference type="Pfam" id="PF12705">
    <property type="entry name" value="PDDEXK_1"/>
    <property type="match status" value="1"/>
</dbReference>
<keyword evidence="4" id="KW-0347">Helicase</keyword>
<dbReference type="GO" id="GO:0004386">
    <property type="term" value="F:helicase activity"/>
    <property type="evidence" value="ECO:0007669"/>
    <property type="project" value="UniProtKB-KW"/>
</dbReference>
<dbReference type="Gene3D" id="3.90.320.10">
    <property type="match status" value="1"/>
</dbReference>
<keyword evidence="6" id="KW-0238">DNA-binding</keyword>
<dbReference type="EMBL" id="SMAG01000006">
    <property type="protein sequence ID" value="TCS93583.1"/>
    <property type="molecule type" value="Genomic_DNA"/>
</dbReference>
<feature type="domain" description="PD-(D/E)XK endonuclease-like" evidence="8">
    <location>
        <begin position="11"/>
        <end position="305"/>
    </location>
</feature>
<dbReference type="AlphaFoldDB" id="A0A4R3L223"/>
<dbReference type="GO" id="GO:0003677">
    <property type="term" value="F:DNA binding"/>
    <property type="evidence" value="ECO:0007669"/>
    <property type="project" value="UniProtKB-KW"/>
</dbReference>
<dbReference type="InterPro" id="IPR038726">
    <property type="entry name" value="PDDEXK_AddAB-type"/>
</dbReference>
<dbReference type="GO" id="GO:0005524">
    <property type="term" value="F:ATP binding"/>
    <property type="evidence" value="ECO:0007669"/>
    <property type="project" value="UniProtKB-KW"/>
</dbReference>
<evidence type="ECO:0000256" key="3">
    <source>
        <dbReference type="ARBA" id="ARBA00022801"/>
    </source>
</evidence>
<keyword evidence="7" id="KW-0234">DNA repair</keyword>
<evidence type="ECO:0000256" key="2">
    <source>
        <dbReference type="ARBA" id="ARBA00022763"/>
    </source>
</evidence>
<protein>
    <submittedName>
        <fullName evidence="9">PD-(D/E)XK nuclease superfamily protein</fullName>
    </submittedName>
</protein>
<gene>
    <name evidence="9" type="ORF">EDD58_10616</name>
</gene>
<keyword evidence="1" id="KW-0547">Nucleotide-binding</keyword>
<name>A0A4R3L223_9BACL</name>
<evidence type="ECO:0000256" key="5">
    <source>
        <dbReference type="ARBA" id="ARBA00022840"/>
    </source>
</evidence>
<evidence type="ECO:0000313" key="9">
    <source>
        <dbReference type="EMBL" id="TCS93583.1"/>
    </source>
</evidence>
<accession>A0A4R3L223</accession>
<dbReference type="Proteomes" id="UP000294937">
    <property type="component" value="Unassembled WGS sequence"/>
</dbReference>
<proteinExistence type="predicted"/>
<dbReference type="GO" id="GO:0006281">
    <property type="term" value="P:DNA repair"/>
    <property type="evidence" value="ECO:0007669"/>
    <property type="project" value="UniProtKB-KW"/>
</dbReference>
<keyword evidence="5" id="KW-0067">ATP-binding</keyword>
<dbReference type="InterPro" id="IPR011604">
    <property type="entry name" value="PDDEXK-like_dom_sf"/>
</dbReference>
<dbReference type="GO" id="GO:0016787">
    <property type="term" value="F:hydrolase activity"/>
    <property type="evidence" value="ECO:0007669"/>
    <property type="project" value="UniProtKB-KW"/>
</dbReference>
<keyword evidence="3" id="KW-0378">Hydrolase</keyword>
<reference evidence="9 10" key="1">
    <citation type="submission" date="2019-03" db="EMBL/GenBank/DDBJ databases">
        <title>Genomic Encyclopedia of Type Strains, Phase IV (KMG-IV): sequencing the most valuable type-strain genomes for metagenomic binning, comparative biology and taxonomic classification.</title>
        <authorList>
            <person name="Goeker M."/>
        </authorList>
    </citation>
    <scope>NUCLEOTIDE SEQUENCE [LARGE SCALE GENOMIC DNA]</scope>
    <source>
        <strain evidence="9 10">DSM 45707</strain>
    </source>
</reference>
<evidence type="ECO:0000313" key="10">
    <source>
        <dbReference type="Proteomes" id="UP000294937"/>
    </source>
</evidence>
<comment type="caution">
    <text evidence="9">The sequence shown here is derived from an EMBL/GenBank/DDBJ whole genome shotgun (WGS) entry which is preliminary data.</text>
</comment>
<evidence type="ECO:0000256" key="7">
    <source>
        <dbReference type="ARBA" id="ARBA00023204"/>
    </source>
</evidence>
<evidence type="ECO:0000259" key="8">
    <source>
        <dbReference type="Pfam" id="PF12705"/>
    </source>
</evidence>
<evidence type="ECO:0000256" key="6">
    <source>
        <dbReference type="ARBA" id="ARBA00023125"/>
    </source>
</evidence>